<dbReference type="eggNOG" id="KOG0017">
    <property type="taxonomic scope" value="Eukaryota"/>
</dbReference>
<gene>
    <name evidence="2" type="primary">LOC104211037</name>
</gene>
<reference evidence="1" key="1">
    <citation type="journal article" date="2013" name="Genome Biol.">
        <title>Reference genomes and transcriptomes of Nicotiana sylvestris and Nicotiana tomentosiformis.</title>
        <authorList>
            <person name="Sierro N."/>
            <person name="Battey J.N."/>
            <person name="Ouadi S."/>
            <person name="Bovet L."/>
            <person name="Goepfert S."/>
            <person name="Bakaher N."/>
            <person name="Peitsch M.C."/>
            <person name="Ivanov N.V."/>
        </authorList>
    </citation>
    <scope>NUCLEOTIDE SEQUENCE [LARGE SCALE GENOMIC DNA]</scope>
</reference>
<dbReference type="AlphaFoldDB" id="A0A1U7V7W1"/>
<dbReference type="Gene3D" id="2.40.70.10">
    <property type="entry name" value="Acid Proteases"/>
    <property type="match status" value="1"/>
</dbReference>
<accession>A0A1U7V7W1</accession>
<dbReference type="CDD" id="cd00303">
    <property type="entry name" value="retropepsin_like"/>
    <property type="match status" value="1"/>
</dbReference>
<proteinExistence type="predicted"/>
<evidence type="ECO:0000313" key="1">
    <source>
        <dbReference type="Proteomes" id="UP000189701"/>
    </source>
</evidence>
<dbReference type="PANTHER" id="PTHR33240:SF8">
    <property type="entry name" value="OS03G0439900 PROTEIN"/>
    <property type="match status" value="1"/>
</dbReference>
<name>A0A1U7V7W1_NICSY</name>
<dbReference type="OrthoDB" id="1738169at2759"/>
<organism evidence="1 2">
    <name type="scientific">Nicotiana sylvestris</name>
    <name type="common">Wood tobacco</name>
    <name type="synonym">South American tobacco</name>
    <dbReference type="NCBI Taxonomy" id="4096"/>
    <lineage>
        <taxon>Eukaryota</taxon>
        <taxon>Viridiplantae</taxon>
        <taxon>Streptophyta</taxon>
        <taxon>Embryophyta</taxon>
        <taxon>Tracheophyta</taxon>
        <taxon>Spermatophyta</taxon>
        <taxon>Magnoliopsida</taxon>
        <taxon>eudicotyledons</taxon>
        <taxon>Gunneridae</taxon>
        <taxon>Pentapetalae</taxon>
        <taxon>asterids</taxon>
        <taxon>lamiids</taxon>
        <taxon>Solanales</taxon>
        <taxon>Solanaceae</taxon>
        <taxon>Nicotianoideae</taxon>
        <taxon>Nicotianeae</taxon>
        <taxon>Nicotiana</taxon>
    </lineage>
</organism>
<evidence type="ECO:0000313" key="2">
    <source>
        <dbReference type="RefSeq" id="XP_009758334.1"/>
    </source>
</evidence>
<dbReference type="InterPro" id="IPR021109">
    <property type="entry name" value="Peptidase_aspartic_dom_sf"/>
</dbReference>
<dbReference type="Proteomes" id="UP000189701">
    <property type="component" value="Unplaced"/>
</dbReference>
<reference evidence="2" key="2">
    <citation type="submission" date="2025-08" db="UniProtKB">
        <authorList>
            <consortium name="RefSeq"/>
        </authorList>
    </citation>
    <scope>IDENTIFICATION</scope>
    <source>
        <tissue evidence="2">Leaf</tissue>
    </source>
</reference>
<keyword evidence="1" id="KW-1185">Reference proteome</keyword>
<dbReference type="PANTHER" id="PTHR33240">
    <property type="entry name" value="OS08G0508500 PROTEIN"/>
    <property type="match status" value="1"/>
</dbReference>
<protein>
    <submittedName>
        <fullName evidence="2">Uncharacterized protein LOC104211037</fullName>
    </submittedName>
</protein>
<dbReference type="RefSeq" id="XP_009758334.1">
    <property type="nucleotide sequence ID" value="XM_009760032.1"/>
</dbReference>
<sequence length="136" mass="15463">MVISVLMNKTQVKRVLFDPSRSAKIIQSRVVEQLDLEDQVVLTARVLNGFNMACKTTKCEIILLVNMVGTIQETKFHVIEGDMRYNALFGRPWIHNKRAVPLTLHQVLKFPMPEGVKTVYGEQPAAKEIFVVDEPI</sequence>